<dbReference type="Pfam" id="PF03598">
    <property type="entry name" value="CdhC"/>
    <property type="match status" value="1"/>
</dbReference>
<dbReference type="GO" id="GO:0006084">
    <property type="term" value="P:acetyl-CoA metabolic process"/>
    <property type="evidence" value="ECO:0007669"/>
    <property type="project" value="InterPro"/>
</dbReference>
<dbReference type="STRING" id="96561.Dole_2773"/>
<evidence type="ECO:0000256" key="1">
    <source>
        <dbReference type="ARBA" id="ARBA00012244"/>
    </source>
</evidence>
<sequence>MGLFDDHIAQIRKFIDSRAQRPDVSVVAADDVPSWPMGDSRSLVLSSDTAVELGSPKTASTAFLVWTDDTEAVSHGRVTRIGPDIPKETRDLVPFGKIVLVNVSGFDEANTYDRFREMEMAKYDIHPAGYMMRAVSQYQREWSRISKKAKTDGFSLSFLGKALIEKLSALPYVHGAEVIFVTSSADDVTALKAVGESVGKITGAMNKMGEEMDLDCDACEYSPVCDSVSELRKMRSAMQQKKTENTP</sequence>
<keyword evidence="4" id="KW-1185">Reference proteome</keyword>
<dbReference type="InterPro" id="IPR038571">
    <property type="entry name" value="CO_DH/Ac-CoA_synth_bsu_3_sf"/>
</dbReference>
<dbReference type="KEGG" id="dol:Dole_2773"/>
<dbReference type="SUPFAM" id="SSF56821">
    <property type="entry name" value="Prismane protein-like"/>
    <property type="match status" value="1"/>
</dbReference>
<dbReference type="GO" id="GO:0043884">
    <property type="term" value="F:CO-methylating acetyl-CoA synthase activity"/>
    <property type="evidence" value="ECO:0007669"/>
    <property type="project" value="UniProtKB-EC"/>
</dbReference>
<dbReference type="Gene3D" id="3.30.1650.10">
    <property type="entry name" value="Bifunctional carbon monoxide dehydrogenase/acetyl-coa synthase(codh/acs), Chain M, domain 3"/>
    <property type="match status" value="1"/>
</dbReference>
<dbReference type="RefSeq" id="WP_012176187.1">
    <property type="nucleotide sequence ID" value="NC_009943.1"/>
</dbReference>
<dbReference type="InterPro" id="IPR011254">
    <property type="entry name" value="Prismane-like_sf"/>
</dbReference>
<proteinExistence type="predicted"/>
<dbReference type="EC" id="2.3.1.169" evidence="1"/>
<dbReference type="OrthoDB" id="9759545at2"/>
<organism evidence="3 4">
    <name type="scientific">Desulfosudis oleivorans (strain DSM 6200 / JCM 39069 / Hxd3)</name>
    <name type="common">Desulfococcus oleovorans</name>
    <dbReference type="NCBI Taxonomy" id="96561"/>
    <lineage>
        <taxon>Bacteria</taxon>
        <taxon>Pseudomonadati</taxon>
        <taxon>Thermodesulfobacteriota</taxon>
        <taxon>Desulfobacteria</taxon>
        <taxon>Desulfobacterales</taxon>
        <taxon>Desulfosudaceae</taxon>
        <taxon>Desulfosudis</taxon>
    </lineage>
</organism>
<name>A8ZXU9_DESOH</name>
<dbReference type="Proteomes" id="UP000008561">
    <property type="component" value="Chromosome"/>
</dbReference>
<reference evidence="3 4" key="1">
    <citation type="submission" date="2007-10" db="EMBL/GenBank/DDBJ databases">
        <title>Complete sequence of Desulfococcus oleovorans Hxd3.</title>
        <authorList>
            <consortium name="US DOE Joint Genome Institute"/>
            <person name="Copeland A."/>
            <person name="Lucas S."/>
            <person name="Lapidus A."/>
            <person name="Barry K."/>
            <person name="Glavina del Rio T."/>
            <person name="Dalin E."/>
            <person name="Tice H."/>
            <person name="Pitluck S."/>
            <person name="Kiss H."/>
            <person name="Brettin T."/>
            <person name="Bruce D."/>
            <person name="Detter J.C."/>
            <person name="Han C."/>
            <person name="Schmutz J."/>
            <person name="Larimer F."/>
            <person name="Land M."/>
            <person name="Hauser L."/>
            <person name="Kyrpides N."/>
            <person name="Kim E."/>
            <person name="Wawrik B."/>
            <person name="Richardson P."/>
        </authorList>
    </citation>
    <scope>NUCLEOTIDE SEQUENCE [LARGE SCALE GENOMIC DNA]</scope>
    <source>
        <strain evidence="4">DSM 6200 / JCM 39069 / Hxd3</strain>
    </source>
</reference>
<accession>A8ZXU9</accession>
<dbReference type="eggNOG" id="COG1614">
    <property type="taxonomic scope" value="Bacteria"/>
</dbReference>
<protein>
    <recommendedName>
        <fullName evidence="1">CO-methylating acetyl-CoA synthase</fullName>
        <ecNumber evidence="1">2.3.1.169</ecNumber>
    </recommendedName>
</protein>
<keyword evidence="2" id="KW-0808">Transferase</keyword>
<evidence type="ECO:0000256" key="2">
    <source>
        <dbReference type="ARBA" id="ARBA00022679"/>
    </source>
</evidence>
<dbReference type="GO" id="GO:0043885">
    <property type="term" value="F:anaerobic carbon-monoxide dehydrogenase activity"/>
    <property type="evidence" value="ECO:0007669"/>
    <property type="project" value="InterPro"/>
</dbReference>
<evidence type="ECO:0000313" key="4">
    <source>
        <dbReference type="Proteomes" id="UP000008561"/>
    </source>
</evidence>
<dbReference type="AlphaFoldDB" id="A8ZXU9"/>
<gene>
    <name evidence="3" type="ordered locus">Dole_2773</name>
</gene>
<dbReference type="InterPro" id="IPR004461">
    <property type="entry name" value="CO_DH/Ac-CoA_synth_bsu"/>
</dbReference>
<dbReference type="EMBL" id="CP000859">
    <property type="protein sequence ID" value="ABW68576.1"/>
    <property type="molecule type" value="Genomic_DNA"/>
</dbReference>
<dbReference type="HOGENOM" id="CLU_1132258_0_0_7"/>
<evidence type="ECO:0000313" key="3">
    <source>
        <dbReference type="EMBL" id="ABW68576.1"/>
    </source>
</evidence>